<evidence type="ECO:0000313" key="1">
    <source>
        <dbReference type="EMBL" id="NMW31503.1"/>
    </source>
</evidence>
<evidence type="ECO:0000313" key="2">
    <source>
        <dbReference type="Proteomes" id="UP000561181"/>
    </source>
</evidence>
<protein>
    <submittedName>
        <fullName evidence="1">Uncharacterized protein</fullName>
    </submittedName>
</protein>
<reference evidence="1 2" key="1">
    <citation type="submission" date="2020-04" db="EMBL/GenBank/DDBJ databases">
        <authorList>
            <person name="Liu A."/>
        </authorList>
    </citation>
    <scope>NUCLEOTIDE SEQUENCE [LARGE SCALE GENOMIC DNA]</scope>
    <source>
        <strain evidence="1 2">RZ02</strain>
    </source>
</reference>
<comment type="caution">
    <text evidence="1">The sequence shown here is derived from an EMBL/GenBank/DDBJ whole genome shotgun (WGS) entry which is preliminary data.</text>
</comment>
<dbReference type="RefSeq" id="WP_170011020.1">
    <property type="nucleotide sequence ID" value="NZ_JABCRE010000002.1"/>
</dbReference>
<dbReference type="EMBL" id="JABCRE010000002">
    <property type="protein sequence ID" value="NMW31503.1"/>
    <property type="molecule type" value="Genomic_DNA"/>
</dbReference>
<keyword evidence="2" id="KW-1185">Reference proteome</keyword>
<accession>A0A848QLE9</accession>
<name>A0A848QLE9_9SPHN</name>
<proteinExistence type="predicted"/>
<dbReference type="Proteomes" id="UP000561181">
    <property type="component" value="Unassembled WGS sequence"/>
</dbReference>
<gene>
    <name evidence="1" type="ORF">HKD42_05475</name>
</gene>
<dbReference type="AlphaFoldDB" id="A0A848QLE9"/>
<organism evidence="1 2">
    <name type="scientific">Pontixanthobacter rizhaonensis</name>
    <dbReference type="NCBI Taxonomy" id="2730337"/>
    <lineage>
        <taxon>Bacteria</taxon>
        <taxon>Pseudomonadati</taxon>
        <taxon>Pseudomonadota</taxon>
        <taxon>Alphaproteobacteria</taxon>
        <taxon>Sphingomonadales</taxon>
        <taxon>Erythrobacteraceae</taxon>
        <taxon>Pontixanthobacter</taxon>
    </lineage>
</organism>
<sequence length="160" mass="17465">MIGFPVLAVAASLAGAGIEYDCTAEKRVLLMSDESDWSYSADKVTREEQETFRWTFVTSRSEDGSLLVSHDPGILDALGLGGQYLATEIAPRQFAFATRKDSNCLFTEEACGALVQISDFSEKKASFSIVPMGSVLKENGDRENFQMVMLGTCKKSKVAQ</sequence>